<accession>A0ABV7BMM1</accession>
<gene>
    <name evidence="2" type="ORF">ACFOD3_03195</name>
</gene>
<evidence type="ECO:0000259" key="1">
    <source>
        <dbReference type="Pfam" id="PF08241"/>
    </source>
</evidence>
<keyword evidence="2" id="KW-0489">Methyltransferase</keyword>
<dbReference type="PANTHER" id="PTHR42912">
    <property type="entry name" value="METHYLTRANSFERASE"/>
    <property type="match status" value="1"/>
</dbReference>
<comment type="caution">
    <text evidence="2">The sequence shown here is derived from an EMBL/GenBank/DDBJ whole genome shotgun (WGS) entry which is preliminary data.</text>
</comment>
<evidence type="ECO:0000313" key="2">
    <source>
        <dbReference type="EMBL" id="MFC2998882.1"/>
    </source>
</evidence>
<feature type="domain" description="Methyltransferase type 11" evidence="1">
    <location>
        <begin position="58"/>
        <end position="152"/>
    </location>
</feature>
<dbReference type="CDD" id="cd02440">
    <property type="entry name" value="AdoMet_MTases"/>
    <property type="match status" value="1"/>
</dbReference>
<reference evidence="3" key="1">
    <citation type="journal article" date="2019" name="Int. J. Syst. Evol. Microbiol.">
        <title>The Global Catalogue of Microorganisms (GCM) 10K type strain sequencing project: providing services to taxonomists for standard genome sequencing and annotation.</title>
        <authorList>
            <consortium name="The Broad Institute Genomics Platform"/>
            <consortium name="The Broad Institute Genome Sequencing Center for Infectious Disease"/>
            <person name="Wu L."/>
            <person name="Ma J."/>
        </authorList>
    </citation>
    <scope>NUCLEOTIDE SEQUENCE [LARGE SCALE GENOMIC DNA]</scope>
    <source>
        <strain evidence="3">CGMCC 1.16855</strain>
    </source>
</reference>
<name>A0ABV7BMM1_9PROT</name>
<dbReference type="PANTHER" id="PTHR42912:SF80">
    <property type="entry name" value="METHYLTRANSFERASE DOMAIN-CONTAINING PROTEIN"/>
    <property type="match status" value="1"/>
</dbReference>
<dbReference type="Proteomes" id="UP001595420">
    <property type="component" value="Unassembled WGS sequence"/>
</dbReference>
<evidence type="ECO:0000313" key="3">
    <source>
        <dbReference type="Proteomes" id="UP001595420"/>
    </source>
</evidence>
<organism evidence="2 3">
    <name type="scientific">Falsiroseomonas tokyonensis</name>
    <dbReference type="NCBI Taxonomy" id="430521"/>
    <lineage>
        <taxon>Bacteria</taxon>
        <taxon>Pseudomonadati</taxon>
        <taxon>Pseudomonadota</taxon>
        <taxon>Alphaproteobacteria</taxon>
        <taxon>Acetobacterales</taxon>
        <taxon>Roseomonadaceae</taxon>
        <taxon>Falsiroseomonas</taxon>
    </lineage>
</organism>
<protein>
    <submittedName>
        <fullName evidence="2">Class I SAM-dependent methyltransferase</fullName>
        <ecNumber evidence="2">2.1.1.-</ecNumber>
    </submittedName>
</protein>
<dbReference type="EC" id="2.1.1.-" evidence="2"/>
<dbReference type="GO" id="GO:0008168">
    <property type="term" value="F:methyltransferase activity"/>
    <property type="evidence" value="ECO:0007669"/>
    <property type="project" value="UniProtKB-KW"/>
</dbReference>
<dbReference type="InterPro" id="IPR050508">
    <property type="entry name" value="Methyltransf_Superfamily"/>
</dbReference>
<dbReference type="GO" id="GO:0032259">
    <property type="term" value="P:methylation"/>
    <property type="evidence" value="ECO:0007669"/>
    <property type="project" value="UniProtKB-KW"/>
</dbReference>
<dbReference type="InterPro" id="IPR013216">
    <property type="entry name" value="Methyltransf_11"/>
</dbReference>
<keyword evidence="3" id="KW-1185">Reference proteome</keyword>
<sequence length="226" mass="24104">MSNTTLEPTKAAVIAHWNRRAADFDAGPTHGLLNPAQDAAWRAVMAQLAPATPALDVLDVGCGTGFLALLLAEASHRATGIDLAEEMLAIARPKAAARGLDVPFLAADAEAPGLPANSFDLVVERHVLWTLPDPARALRAWRDLLRPGGRVALVEGAWWDMQARDEYASIHAALPLFGGRPAEQLAAPLIEAGFAAPQVVPLMDPALWTQAPKHERYLVVATRAEA</sequence>
<dbReference type="Pfam" id="PF08241">
    <property type="entry name" value="Methyltransf_11"/>
    <property type="match status" value="1"/>
</dbReference>
<proteinExistence type="predicted"/>
<dbReference type="RefSeq" id="WP_216834536.1">
    <property type="nucleotide sequence ID" value="NZ_JAFNJS010000001.1"/>
</dbReference>
<dbReference type="EMBL" id="JBHRSB010000001">
    <property type="protein sequence ID" value="MFC2998882.1"/>
    <property type="molecule type" value="Genomic_DNA"/>
</dbReference>
<keyword evidence="2" id="KW-0808">Transferase</keyword>